<comment type="caution">
    <text evidence="3">The sequence shown here is derived from an EMBL/GenBank/DDBJ whole genome shotgun (WGS) entry which is preliminary data.</text>
</comment>
<dbReference type="PANTHER" id="PTHR38441:SF1">
    <property type="entry name" value="MEMBRANE PROTEIN"/>
    <property type="match status" value="1"/>
</dbReference>
<dbReference type="Pfam" id="PF04341">
    <property type="entry name" value="DUF485"/>
    <property type="match status" value="1"/>
</dbReference>
<keyword evidence="2" id="KW-0472">Membrane</keyword>
<feature type="compositionally biased region" description="Low complexity" evidence="1">
    <location>
        <begin position="148"/>
        <end position="159"/>
    </location>
</feature>
<dbReference type="InterPro" id="IPR007436">
    <property type="entry name" value="DUF485"/>
</dbReference>
<feature type="transmembrane region" description="Helical" evidence="2">
    <location>
        <begin position="98"/>
        <end position="121"/>
    </location>
</feature>
<evidence type="ECO:0000256" key="1">
    <source>
        <dbReference type="SAM" id="MobiDB-lite"/>
    </source>
</evidence>
<feature type="transmembrane region" description="Helical" evidence="2">
    <location>
        <begin position="64"/>
        <end position="86"/>
    </location>
</feature>
<feature type="region of interest" description="Disordered" evidence="1">
    <location>
        <begin position="1"/>
        <end position="38"/>
    </location>
</feature>
<accession>A0ABW4PQB0</accession>
<name>A0ABW4PQB0_9ACTN</name>
<sequence>MRIDDPWYDTLASDREGGRGGPPAPGADGGPDRGADPRAAGRAARLAVHRSTAFREARRRHRRFVLPAAACLLACQLAHAVAFAAAPGLMARAPGGGPLTVGMAAALAQPAAALVAVRAYLGHARLHRDAAALELRWYARDPAHHAAGTGAVRAARTGTPCGDLRKPAR</sequence>
<dbReference type="RefSeq" id="WP_380902834.1">
    <property type="nucleotide sequence ID" value="NZ_JBHUFU010000013.1"/>
</dbReference>
<evidence type="ECO:0000256" key="2">
    <source>
        <dbReference type="SAM" id="Phobius"/>
    </source>
</evidence>
<keyword evidence="2" id="KW-0812">Transmembrane</keyword>
<gene>
    <name evidence="3" type="ORF">ACFSJS_21400</name>
</gene>
<evidence type="ECO:0000313" key="4">
    <source>
        <dbReference type="Proteomes" id="UP001597365"/>
    </source>
</evidence>
<keyword evidence="4" id="KW-1185">Reference proteome</keyword>
<evidence type="ECO:0000313" key="3">
    <source>
        <dbReference type="EMBL" id="MFD1832180.1"/>
    </source>
</evidence>
<proteinExistence type="predicted"/>
<keyword evidence="2" id="KW-1133">Transmembrane helix</keyword>
<feature type="region of interest" description="Disordered" evidence="1">
    <location>
        <begin position="148"/>
        <end position="169"/>
    </location>
</feature>
<dbReference type="EMBL" id="JBHUFU010000013">
    <property type="protein sequence ID" value="MFD1832180.1"/>
    <property type="molecule type" value="Genomic_DNA"/>
</dbReference>
<organism evidence="3 4">
    <name type="scientific">Streptomyces desertarenae</name>
    <dbReference type="NCBI Taxonomy" id="2666184"/>
    <lineage>
        <taxon>Bacteria</taxon>
        <taxon>Bacillati</taxon>
        <taxon>Actinomycetota</taxon>
        <taxon>Actinomycetes</taxon>
        <taxon>Kitasatosporales</taxon>
        <taxon>Streptomycetaceae</taxon>
        <taxon>Streptomyces</taxon>
    </lineage>
</organism>
<dbReference type="Proteomes" id="UP001597365">
    <property type="component" value="Unassembled WGS sequence"/>
</dbReference>
<protein>
    <submittedName>
        <fullName evidence="3">DUF485 domain-containing protein</fullName>
    </submittedName>
</protein>
<dbReference type="PANTHER" id="PTHR38441">
    <property type="entry name" value="INTEGRAL MEMBRANE PROTEIN-RELATED"/>
    <property type="match status" value="1"/>
</dbReference>
<reference evidence="4" key="1">
    <citation type="journal article" date="2019" name="Int. J. Syst. Evol. Microbiol.">
        <title>The Global Catalogue of Microorganisms (GCM) 10K type strain sequencing project: providing services to taxonomists for standard genome sequencing and annotation.</title>
        <authorList>
            <consortium name="The Broad Institute Genomics Platform"/>
            <consortium name="The Broad Institute Genome Sequencing Center for Infectious Disease"/>
            <person name="Wu L."/>
            <person name="Ma J."/>
        </authorList>
    </citation>
    <scope>NUCLEOTIDE SEQUENCE [LARGE SCALE GENOMIC DNA]</scope>
    <source>
        <strain evidence="4">CGMCC 4.7455</strain>
    </source>
</reference>